<accession>A0A649Z505</accession>
<protein>
    <recommendedName>
        <fullName evidence="2">Antitoxin</fullName>
    </recommendedName>
</protein>
<feature type="transmembrane region" description="Helical" evidence="3">
    <location>
        <begin position="12"/>
        <end position="33"/>
    </location>
</feature>
<reference evidence="4" key="1">
    <citation type="journal article" date="2019" name="J. Antimicrob. Chemother.">
        <title>Identification of AbaR4 Acinetobacter baumannii resistance island in clinical isolates of blaOXA-23-positive Proteus mirabilis.</title>
        <authorList>
            <person name="Octavia S."/>
            <person name="Xu W."/>
            <person name="Ng O.T."/>
            <person name="Marimuthu K."/>
            <person name="Venkatachalam I."/>
            <person name="Cheng B."/>
            <person name="Lin R.T.P."/>
            <person name="Teo J.W.P."/>
        </authorList>
    </citation>
    <scope>NUCLEOTIDE SEQUENCE</scope>
    <source>
        <strain evidence="4">PM1157</strain>
        <plasmid evidence="4">pOXA-23</plasmid>
    </source>
</reference>
<dbReference type="NCBIfam" id="TIGR01552">
    <property type="entry name" value="phd_fam"/>
    <property type="match status" value="1"/>
</dbReference>
<keyword evidence="3" id="KW-1133">Transmembrane helix</keyword>
<keyword evidence="4" id="KW-0614">Plasmid</keyword>
<geneLocation type="plasmid" evidence="4">
    <name>pOXA-23</name>
</geneLocation>
<sequence>MVKFTTNSYNRHSSHFVLFYGVLLMEIIPAQLAKNQFGDLLMKAQREPVQISKHGKRVAVVISPDEYDQFTQLKLQNLKSILAESIEQAERGELHHIDDVFAPLTSNEIEG</sequence>
<evidence type="ECO:0000256" key="2">
    <source>
        <dbReference type="RuleBase" id="RU362080"/>
    </source>
</evidence>
<dbReference type="InterPro" id="IPR006442">
    <property type="entry name" value="Antitoxin_Phd/YefM"/>
</dbReference>
<evidence type="ECO:0000256" key="1">
    <source>
        <dbReference type="ARBA" id="ARBA00009981"/>
    </source>
</evidence>
<dbReference type="EMBL" id="MK941846">
    <property type="protein sequence ID" value="QGM50141.1"/>
    <property type="molecule type" value="Genomic_DNA"/>
</dbReference>
<dbReference type="AlphaFoldDB" id="A0A649Z505"/>
<evidence type="ECO:0000256" key="3">
    <source>
        <dbReference type="SAM" id="Phobius"/>
    </source>
</evidence>
<dbReference type="Pfam" id="PF02604">
    <property type="entry name" value="PhdYeFM_antitox"/>
    <property type="match status" value="1"/>
</dbReference>
<evidence type="ECO:0000313" key="4">
    <source>
        <dbReference type="EMBL" id="QGM50141.1"/>
    </source>
</evidence>
<dbReference type="SUPFAM" id="SSF143120">
    <property type="entry name" value="YefM-like"/>
    <property type="match status" value="1"/>
</dbReference>
<name>A0A649Z505_PROMI</name>
<comment type="similarity">
    <text evidence="1 2">Belongs to the phD/YefM antitoxin family.</text>
</comment>
<organism evidence="4">
    <name type="scientific">Proteus mirabilis</name>
    <dbReference type="NCBI Taxonomy" id="584"/>
    <lineage>
        <taxon>Bacteria</taxon>
        <taxon>Pseudomonadati</taxon>
        <taxon>Pseudomonadota</taxon>
        <taxon>Gammaproteobacteria</taxon>
        <taxon>Enterobacterales</taxon>
        <taxon>Morganellaceae</taxon>
        <taxon>Proteus</taxon>
    </lineage>
</organism>
<keyword evidence="3" id="KW-0812">Transmembrane</keyword>
<dbReference type="Gene3D" id="3.40.1620.10">
    <property type="entry name" value="YefM-like domain"/>
    <property type="match status" value="1"/>
</dbReference>
<keyword evidence="3" id="KW-0472">Membrane</keyword>
<comment type="function">
    <text evidence="2">Antitoxin component of a type II toxin-antitoxin (TA) system.</text>
</comment>
<dbReference type="InterPro" id="IPR036165">
    <property type="entry name" value="YefM-like_sf"/>
</dbReference>
<proteinExistence type="inferred from homology"/>